<dbReference type="SUPFAM" id="SSF53041">
    <property type="entry name" value="Resolvase-like"/>
    <property type="match status" value="1"/>
</dbReference>
<evidence type="ECO:0000313" key="5">
    <source>
        <dbReference type="EMBL" id="WTQ80568.1"/>
    </source>
</evidence>
<evidence type="ECO:0000256" key="2">
    <source>
        <dbReference type="ARBA" id="ARBA00023172"/>
    </source>
</evidence>
<proteinExistence type="predicted"/>
<dbReference type="InterPro" id="IPR025827">
    <property type="entry name" value="Zn_ribbon_recom_dom"/>
</dbReference>
<evidence type="ECO:0000259" key="3">
    <source>
        <dbReference type="PROSITE" id="PS51736"/>
    </source>
</evidence>
<dbReference type="Proteomes" id="UP001622557">
    <property type="component" value="Chromosome"/>
</dbReference>
<keyword evidence="6" id="KW-1185">Reference proteome</keyword>
<dbReference type="EMBL" id="CP108164">
    <property type="protein sequence ID" value="WTQ80568.1"/>
    <property type="molecule type" value="Genomic_DNA"/>
</dbReference>
<evidence type="ECO:0000256" key="1">
    <source>
        <dbReference type="ARBA" id="ARBA00023125"/>
    </source>
</evidence>
<dbReference type="PROSITE" id="PS51736">
    <property type="entry name" value="RECOMBINASES_3"/>
    <property type="match status" value="1"/>
</dbReference>
<dbReference type="GeneID" id="97280696"/>
<dbReference type="Pfam" id="PF13408">
    <property type="entry name" value="Zn_ribbon_recom"/>
    <property type="match status" value="1"/>
</dbReference>
<dbReference type="InterPro" id="IPR006119">
    <property type="entry name" value="Resolv_N"/>
</dbReference>
<protein>
    <submittedName>
        <fullName evidence="5">Recombinase family protein</fullName>
    </submittedName>
</protein>
<gene>
    <name evidence="5" type="ORF">OG350_09695</name>
</gene>
<keyword evidence="2" id="KW-0233">DNA recombination</keyword>
<accession>A0ABZ1KIX2</accession>
<dbReference type="Gene3D" id="3.90.1750.20">
    <property type="entry name" value="Putative Large Serine Recombinase, Chain B, Domain 2"/>
    <property type="match status" value="1"/>
</dbReference>
<name>A0ABZ1KIX2_STRAH</name>
<feature type="domain" description="Recombinase" evidence="4">
    <location>
        <begin position="188"/>
        <end position="318"/>
    </location>
</feature>
<dbReference type="InterPro" id="IPR050639">
    <property type="entry name" value="SSR_resolvase"/>
</dbReference>
<dbReference type="Gene3D" id="3.40.50.1390">
    <property type="entry name" value="Resolvase, N-terminal catalytic domain"/>
    <property type="match status" value="1"/>
</dbReference>
<dbReference type="Pfam" id="PF00239">
    <property type="entry name" value="Resolvase"/>
    <property type="match status" value="1"/>
</dbReference>
<evidence type="ECO:0000259" key="4">
    <source>
        <dbReference type="PROSITE" id="PS51737"/>
    </source>
</evidence>
<evidence type="ECO:0000313" key="6">
    <source>
        <dbReference type="Proteomes" id="UP001622557"/>
    </source>
</evidence>
<dbReference type="CDD" id="cd00338">
    <property type="entry name" value="Ser_Recombinase"/>
    <property type="match status" value="1"/>
</dbReference>
<keyword evidence="1" id="KW-0238">DNA-binding</keyword>
<dbReference type="RefSeq" id="WP_405446555.1">
    <property type="nucleotide sequence ID" value="NZ_CP108164.1"/>
</dbReference>
<sequence length="555" mass="61753">MEREDRPALRTLGFEETELKELGLWEPATGTPADLIEMYVRRSKKKDTLSSLREQVRRMCAHATSEGKAIRHVWFEQKSASKAHVRREEFEKATAAIVAGLSKTLYVFKTSRLSRRGMGQVGLLLDKFEERQARIYVVAENLDSTRSRMVLAILSEQAREQAADIAQFTKLGIDASKAEGKWTGGITPYGLYSPKGSGKLARNPSEYPIARRIAEYLLDGKTPAWVADTLNSEGKRTRHGKLWQASGIIKLAHSVTWAGLVPNREKILDEHGNDVGKYHRGGEPLFDRSGHPIALGEGVITFAEHMKIRALLAERAQEGTTIGSKKRGKRLTVTLLSGILRCPHCKGSMNNGGINYRCAARQEEGPSSCEGVSTDRKRVESAVEVMWLNHVLNLPPDSPTIHTIARGWLSYQDPAAEARKAQVTAALESAVGREMQLKKERFVLGRMTEADYEYLWRELNAQIDSLKAELAQLSQEADLSPLADPESLAGLWADAGIGGQRALLRAALNKITLLPAKYRGDRTPILDRLVPDWKDESANPAQEAMWDRWAESRTA</sequence>
<dbReference type="SMART" id="SM00857">
    <property type="entry name" value="Resolvase"/>
    <property type="match status" value="1"/>
</dbReference>
<dbReference type="PANTHER" id="PTHR30461">
    <property type="entry name" value="DNA-INVERTASE FROM LAMBDOID PROPHAGE"/>
    <property type="match status" value="1"/>
</dbReference>
<dbReference type="PROSITE" id="PS51737">
    <property type="entry name" value="RECOMBINASE_DNA_BIND"/>
    <property type="match status" value="1"/>
</dbReference>
<dbReference type="PANTHER" id="PTHR30461:SF2">
    <property type="entry name" value="SERINE RECOMBINASE PINE-RELATED"/>
    <property type="match status" value="1"/>
</dbReference>
<feature type="domain" description="Resolvase/invertase-type recombinase catalytic" evidence="3">
    <location>
        <begin position="35"/>
        <end position="180"/>
    </location>
</feature>
<dbReference type="InterPro" id="IPR011109">
    <property type="entry name" value="DNA_bind_recombinase_dom"/>
</dbReference>
<organism evidence="5 6">
    <name type="scientific">Streptomyces achromogenes</name>
    <dbReference type="NCBI Taxonomy" id="67255"/>
    <lineage>
        <taxon>Bacteria</taxon>
        <taxon>Bacillati</taxon>
        <taxon>Actinomycetota</taxon>
        <taxon>Actinomycetes</taxon>
        <taxon>Kitasatosporales</taxon>
        <taxon>Streptomycetaceae</taxon>
        <taxon>Streptomyces</taxon>
    </lineage>
</organism>
<dbReference type="InterPro" id="IPR038109">
    <property type="entry name" value="DNA_bind_recomb_sf"/>
</dbReference>
<dbReference type="InterPro" id="IPR036162">
    <property type="entry name" value="Resolvase-like_N_sf"/>
</dbReference>
<reference evidence="5 6" key="1">
    <citation type="submission" date="2022-10" db="EMBL/GenBank/DDBJ databases">
        <title>The complete genomes of actinobacterial strains from the NBC collection.</title>
        <authorList>
            <person name="Joergensen T.S."/>
            <person name="Alvarez Arevalo M."/>
            <person name="Sterndorff E.B."/>
            <person name="Faurdal D."/>
            <person name="Vuksanovic O."/>
            <person name="Mourched A.-S."/>
            <person name="Charusanti P."/>
            <person name="Shaw S."/>
            <person name="Blin K."/>
            <person name="Weber T."/>
        </authorList>
    </citation>
    <scope>NUCLEOTIDE SEQUENCE [LARGE SCALE GENOMIC DNA]</scope>
    <source>
        <strain evidence="5 6">NBC_00156</strain>
    </source>
</reference>